<dbReference type="CDD" id="cd06222">
    <property type="entry name" value="RNase_H_like"/>
    <property type="match status" value="1"/>
</dbReference>
<feature type="domain" description="RNase H type-1" evidence="1">
    <location>
        <begin position="142"/>
        <end position="262"/>
    </location>
</feature>
<dbReference type="Pfam" id="PF13456">
    <property type="entry name" value="RVT_3"/>
    <property type="match status" value="1"/>
</dbReference>
<evidence type="ECO:0000313" key="2">
    <source>
        <dbReference type="EMBL" id="KAG2254364.1"/>
    </source>
</evidence>
<protein>
    <recommendedName>
        <fullName evidence="1">RNase H type-1 domain-containing protein</fullName>
    </recommendedName>
</protein>
<organism evidence="2 3">
    <name type="scientific">Brassica carinata</name>
    <name type="common">Ethiopian mustard</name>
    <name type="synonym">Abyssinian cabbage</name>
    <dbReference type="NCBI Taxonomy" id="52824"/>
    <lineage>
        <taxon>Eukaryota</taxon>
        <taxon>Viridiplantae</taxon>
        <taxon>Streptophyta</taxon>
        <taxon>Embryophyta</taxon>
        <taxon>Tracheophyta</taxon>
        <taxon>Spermatophyta</taxon>
        <taxon>Magnoliopsida</taxon>
        <taxon>eudicotyledons</taxon>
        <taxon>Gunneridae</taxon>
        <taxon>Pentapetalae</taxon>
        <taxon>rosids</taxon>
        <taxon>malvids</taxon>
        <taxon>Brassicales</taxon>
        <taxon>Brassicaceae</taxon>
        <taxon>Brassiceae</taxon>
        <taxon>Brassica</taxon>
    </lineage>
</organism>
<dbReference type="PANTHER" id="PTHR47074">
    <property type="entry name" value="BNAC02G40300D PROTEIN"/>
    <property type="match status" value="1"/>
</dbReference>
<dbReference type="SUPFAM" id="SSF53098">
    <property type="entry name" value="Ribonuclease H-like"/>
    <property type="match status" value="1"/>
</dbReference>
<dbReference type="OrthoDB" id="1712133at2759"/>
<dbReference type="AlphaFoldDB" id="A0A8X7PRJ5"/>
<dbReference type="Proteomes" id="UP000886595">
    <property type="component" value="Unassembled WGS sequence"/>
</dbReference>
<dbReference type="PANTHER" id="PTHR47074:SF49">
    <property type="entry name" value="POLYNUCLEOTIDYL TRANSFERASE, RIBONUCLEASE H-LIKE SUPERFAMILY PROTEIN"/>
    <property type="match status" value="1"/>
</dbReference>
<dbReference type="InterPro" id="IPR052929">
    <property type="entry name" value="RNase_H-like_EbsB-rel"/>
</dbReference>
<accession>A0A8X7PRJ5</accession>
<dbReference type="Gene3D" id="3.30.420.10">
    <property type="entry name" value="Ribonuclease H-like superfamily/Ribonuclease H"/>
    <property type="match status" value="1"/>
</dbReference>
<dbReference type="InterPro" id="IPR044730">
    <property type="entry name" value="RNase_H-like_dom_plant"/>
</dbReference>
<dbReference type="InterPro" id="IPR002156">
    <property type="entry name" value="RNaseH_domain"/>
</dbReference>
<comment type="caution">
    <text evidence="2">The sequence shown here is derived from an EMBL/GenBank/DDBJ whole genome shotgun (WGS) entry which is preliminary data.</text>
</comment>
<proteinExistence type="predicted"/>
<dbReference type="GO" id="GO:0003676">
    <property type="term" value="F:nucleic acid binding"/>
    <property type="evidence" value="ECO:0007669"/>
    <property type="project" value="InterPro"/>
</dbReference>
<dbReference type="GO" id="GO:0004523">
    <property type="term" value="F:RNA-DNA hybrid ribonuclease activity"/>
    <property type="evidence" value="ECO:0007669"/>
    <property type="project" value="InterPro"/>
</dbReference>
<gene>
    <name evidence="2" type="ORF">Bca52824_084500</name>
</gene>
<keyword evidence="3" id="KW-1185">Reference proteome</keyword>
<evidence type="ECO:0000313" key="3">
    <source>
        <dbReference type="Proteomes" id="UP000886595"/>
    </source>
</evidence>
<dbReference type="InterPro" id="IPR036397">
    <property type="entry name" value="RNaseH_sf"/>
</dbReference>
<sequence>MMAAAPCPRCKEVETPMHVLFHCPYAKEVWRLVPLFTPVHIVGDSDIKSALAIFRNALCLPPTGIRVPVHPWICWLLWTARNKLIFEDKTIRPIEVVSKALSSALEWDQSQSTNSSRRIGTVANRSNNPRAPMAPSIPICFVDAAWNASSIRAGIAWSIDTASPNQPLSGARVIDGVNSPLVVDALALCNGIRKAIDLGLPSIIVSSDCAMFIRAILTISQIKEIYGVFRDIDSLSSHFVSINFQFIPRSQNREADVLAKQALKAQVSSSILLLG</sequence>
<dbReference type="EMBL" id="JAAMPC010000016">
    <property type="protein sequence ID" value="KAG2254364.1"/>
    <property type="molecule type" value="Genomic_DNA"/>
</dbReference>
<dbReference type="InterPro" id="IPR012337">
    <property type="entry name" value="RNaseH-like_sf"/>
</dbReference>
<name>A0A8X7PRJ5_BRACI</name>
<evidence type="ECO:0000259" key="1">
    <source>
        <dbReference type="Pfam" id="PF13456"/>
    </source>
</evidence>
<reference evidence="2 3" key="1">
    <citation type="submission" date="2020-02" db="EMBL/GenBank/DDBJ databases">
        <authorList>
            <person name="Ma Q."/>
            <person name="Huang Y."/>
            <person name="Song X."/>
            <person name="Pei D."/>
        </authorList>
    </citation>
    <scope>NUCLEOTIDE SEQUENCE [LARGE SCALE GENOMIC DNA]</scope>
    <source>
        <strain evidence="2">Sxm20200214</strain>
        <tissue evidence="2">Leaf</tissue>
    </source>
</reference>